<evidence type="ECO:0000256" key="6">
    <source>
        <dbReference type="ARBA" id="ARBA00023098"/>
    </source>
</evidence>
<comment type="caution">
    <text evidence="8">The sequence shown here is derived from an EMBL/GenBank/DDBJ whole genome shotgun (WGS) entry which is preliminary data.</text>
</comment>
<dbReference type="InterPro" id="IPR003835">
    <property type="entry name" value="Glyco_trans_19"/>
</dbReference>
<dbReference type="AlphaFoldDB" id="A0A645C3Q2"/>
<dbReference type="EMBL" id="VSSQ01024635">
    <property type="protein sequence ID" value="MPM72259.1"/>
    <property type="molecule type" value="Genomic_DNA"/>
</dbReference>
<dbReference type="PANTHER" id="PTHR30372:SF4">
    <property type="entry name" value="LIPID-A-DISACCHARIDE SYNTHASE, MITOCHONDRIAL-RELATED"/>
    <property type="match status" value="1"/>
</dbReference>
<keyword evidence="2" id="KW-0444">Lipid biosynthesis</keyword>
<organism evidence="8">
    <name type="scientific">bioreactor metagenome</name>
    <dbReference type="NCBI Taxonomy" id="1076179"/>
    <lineage>
        <taxon>unclassified sequences</taxon>
        <taxon>metagenomes</taxon>
        <taxon>ecological metagenomes</taxon>
    </lineage>
</organism>
<dbReference type="GO" id="GO:0016020">
    <property type="term" value="C:membrane"/>
    <property type="evidence" value="ECO:0007669"/>
    <property type="project" value="GOC"/>
</dbReference>
<reference evidence="8" key="1">
    <citation type="submission" date="2019-08" db="EMBL/GenBank/DDBJ databases">
        <authorList>
            <person name="Kucharzyk K."/>
            <person name="Murdoch R.W."/>
            <person name="Higgins S."/>
            <person name="Loffler F."/>
        </authorList>
    </citation>
    <scope>NUCLEOTIDE SEQUENCE</scope>
</reference>
<sequence>MRLAKVARAKGIPVISFIAPSAWAWRKGRAKNVAKLVNKVAAIFPFEYEVYKEAGADVEFMGHPLVDIVQPTLPKAEAIVKAGKHEGRPLVLLLPGSRLQEIQRLLPSMLEAAKLMVKANPALEFVMPRAGTIPRAMLEEKINRAGIHVSITEGNNYDVMGVADLALAASGTVTLEAALCRLPCVIVYKTAPLTAFIVRRLLNIADIGLPNIVAGRHILPELLQEDATPAKMAAEVLHLLEPAAHAQALADLDDVKKRLGEPGAVRRVAELTLRVAGEKA</sequence>
<dbReference type="PANTHER" id="PTHR30372">
    <property type="entry name" value="LIPID-A-DISACCHARIDE SYNTHASE"/>
    <property type="match status" value="1"/>
</dbReference>
<dbReference type="GO" id="GO:0005543">
    <property type="term" value="F:phospholipid binding"/>
    <property type="evidence" value="ECO:0007669"/>
    <property type="project" value="TreeGrafter"/>
</dbReference>
<keyword evidence="3" id="KW-0441">Lipid A biosynthesis</keyword>
<dbReference type="NCBIfam" id="TIGR00215">
    <property type="entry name" value="lpxB"/>
    <property type="match status" value="1"/>
</dbReference>
<keyword evidence="4 8" id="KW-0328">Glycosyltransferase</keyword>
<dbReference type="GO" id="GO:0009245">
    <property type="term" value="P:lipid A biosynthetic process"/>
    <property type="evidence" value="ECO:0007669"/>
    <property type="project" value="UniProtKB-KW"/>
</dbReference>
<evidence type="ECO:0000256" key="2">
    <source>
        <dbReference type="ARBA" id="ARBA00022516"/>
    </source>
</evidence>
<accession>A0A645C3Q2</accession>
<evidence type="ECO:0000256" key="1">
    <source>
        <dbReference type="ARBA" id="ARBA00012687"/>
    </source>
</evidence>
<keyword evidence="6" id="KW-0443">Lipid metabolism</keyword>
<keyword evidence="5 8" id="KW-0808">Transferase</keyword>
<comment type="catalytic activity">
    <reaction evidence="7">
        <text>a lipid X + a UDP-2-N,3-O-bis[(3R)-3-hydroxyacyl]-alpha-D-glucosamine = a lipid A disaccharide + UDP + H(+)</text>
        <dbReference type="Rhea" id="RHEA:67828"/>
        <dbReference type="ChEBI" id="CHEBI:15378"/>
        <dbReference type="ChEBI" id="CHEBI:58223"/>
        <dbReference type="ChEBI" id="CHEBI:137748"/>
        <dbReference type="ChEBI" id="CHEBI:176338"/>
        <dbReference type="ChEBI" id="CHEBI:176343"/>
        <dbReference type="EC" id="2.4.1.182"/>
    </reaction>
</comment>
<gene>
    <name evidence="8" type="primary">lpxB_16</name>
    <name evidence="8" type="ORF">SDC9_119232</name>
</gene>
<dbReference type="Pfam" id="PF02684">
    <property type="entry name" value="LpxB"/>
    <property type="match status" value="1"/>
</dbReference>
<dbReference type="EC" id="2.4.1.182" evidence="1"/>
<name>A0A645C3Q2_9ZZZZ</name>
<protein>
    <recommendedName>
        <fullName evidence="1">lipid-A-disaccharide synthase</fullName>
        <ecNumber evidence="1">2.4.1.182</ecNumber>
    </recommendedName>
</protein>
<evidence type="ECO:0000256" key="7">
    <source>
        <dbReference type="ARBA" id="ARBA00048975"/>
    </source>
</evidence>
<evidence type="ECO:0000256" key="4">
    <source>
        <dbReference type="ARBA" id="ARBA00022676"/>
    </source>
</evidence>
<evidence type="ECO:0000313" key="8">
    <source>
        <dbReference type="EMBL" id="MPM72259.1"/>
    </source>
</evidence>
<proteinExistence type="predicted"/>
<dbReference type="GO" id="GO:0008915">
    <property type="term" value="F:lipid-A-disaccharide synthase activity"/>
    <property type="evidence" value="ECO:0007669"/>
    <property type="project" value="UniProtKB-EC"/>
</dbReference>
<evidence type="ECO:0000256" key="5">
    <source>
        <dbReference type="ARBA" id="ARBA00022679"/>
    </source>
</evidence>
<dbReference type="SUPFAM" id="SSF53756">
    <property type="entry name" value="UDP-Glycosyltransferase/glycogen phosphorylase"/>
    <property type="match status" value="1"/>
</dbReference>
<evidence type="ECO:0000256" key="3">
    <source>
        <dbReference type="ARBA" id="ARBA00022556"/>
    </source>
</evidence>